<protein>
    <submittedName>
        <fullName evidence="2">CLUMA_CG013383, isoform A</fullName>
    </submittedName>
</protein>
<dbReference type="Proteomes" id="UP000183832">
    <property type="component" value="Unassembled WGS sequence"/>
</dbReference>
<dbReference type="EMBL" id="CVRI01000054">
    <property type="protein sequence ID" value="CRL00102.1"/>
    <property type="molecule type" value="Genomic_DNA"/>
</dbReference>
<feature type="compositionally biased region" description="Basic and acidic residues" evidence="1">
    <location>
        <begin position="1"/>
        <end position="14"/>
    </location>
</feature>
<evidence type="ECO:0000256" key="1">
    <source>
        <dbReference type="SAM" id="MobiDB-lite"/>
    </source>
</evidence>
<accession>A0A1J1IM04</accession>
<evidence type="ECO:0000313" key="3">
    <source>
        <dbReference type="Proteomes" id="UP000183832"/>
    </source>
</evidence>
<gene>
    <name evidence="2" type="ORF">CLUMA_CG013383</name>
</gene>
<organism evidence="2 3">
    <name type="scientific">Clunio marinus</name>
    <dbReference type="NCBI Taxonomy" id="568069"/>
    <lineage>
        <taxon>Eukaryota</taxon>
        <taxon>Metazoa</taxon>
        <taxon>Ecdysozoa</taxon>
        <taxon>Arthropoda</taxon>
        <taxon>Hexapoda</taxon>
        <taxon>Insecta</taxon>
        <taxon>Pterygota</taxon>
        <taxon>Neoptera</taxon>
        <taxon>Endopterygota</taxon>
        <taxon>Diptera</taxon>
        <taxon>Nematocera</taxon>
        <taxon>Chironomoidea</taxon>
        <taxon>Chironomidae</taxon>
        <taxon>Clunio</taxon>
    </lineage>
</organism>
<keyword evidence="3" id="KW-1185">Reference proteome</keyword>
<name>A0A1J1IM04_9DIPT</name>
<dbReference type="OrthoDB" id="1293114at2759"/>
<sequence>MMRGDKKWPPERTRQQMLEDEETERKMAQGPSFRPKKAQKDYSQFFDQHKLNASFPGYKAAPGTQYFRTEYSTSTQFNGSNNSNSE</sequence>
<reference evidence="2 3" key="1">
    <citation type="submission" date="2015-04" db="EMBL/GenBank/DDBJ databases">
        <authorList>
            <person name="Syromyatnikov M.Y."/>
            <person name="Popov V.N."/>
        </authorList>
    </citation>
    <scope>NUCLEOTIDE SEQUENCE [LARGE SCALE GENOMIC DNA]</scope>
</reference>
<proteinExistence type="predicted"/>
<evidence type="ECO:0000313" key="2">
    <source>
        <dbReference type="EMBL" id="CRL00102.1"/>
    </source>
</evidence>
<dbReference type="AlphaFoldDB" id="A0A1J1IM04"/>
<feature type="region of interest" description="Disordered" evidence="1">
    <location>
        <begin position="1"/>
        <end position="40"/>
    </location>
</feature>